<feature type="domain" description="PpiC" evidence="2">
    <location>
        <begin position="120"/>
        <end position="229"/>
    </location>
</feature>
<evidence type="ECO:0000313" key="4">
    <source>
        <dbReference type="Proteomes" id="UP000198959"/>
    </source>
</evidence>
<dbReference type="STRING" id="145854.GA0074692_4643"/>
<organism evidence="3 4">
    <name type="scientific">Micromonospora pallida</name>
    <dbReference type="NCBI Taxonomy" id="145854"/>
    <lineage>
        <taxon>Bacteria</taxon>
        <taxon>Bacillati</taxon>
        <taxon>Actinomycetota</taxon>
        <taxon>Actinomycetes</taxon>
        <taxon>Micromonosporales</taxon>
        <taxon>Micromonosporaceae</taxon>
        <taxon>Micromonospora</taxon>
    </lineage>
</organism>
<dbReference type="InterPro" id="IPR027304">
    <property type="entry name" value="Trigger_fact/SurA_dom_sf"/>
</dbReference>
<dbReference type="Proteomes" id="UP000198959">
    <property type="component" value="Unassembled WGS sequence"/>
</dbReference>
<dbReference type="GO" id="GO:0003755">
    <property type="term" value="F:peptidyl-prolyl cis-trans isomerase activity"/>
    <property type="evidence" value="ECO:0007669"/>
    <property type="project" value="InterPro"/>
</dbReference>
<feature type="chain" id="PRO_5039365046" evidence="1">
    <location>
        <begin position="24"/>
        <end position="288"/>
    </location>
</feature>
<accession>A0A1C6T6H7</accession>
<proteinExistence type="predicted"/>
<evidence type="ECO:0000259" key="2">
    <source>
        <dbReference type="Pfam" id="PF13145"/>
    </source>
</evidence>
<name>A0A1C6T6H7_9ACTN</name>
<dbReference type="InterPro" id="IPR000297">
    <property type="entry name" value="PPIase_PpiC"/>
</dbReference>
<dbReference type="Pfam" id="PF13145">
    <property type="entry name" value="Rotamase_2"/>
    <property type="match status" value="1"/>
</dbReference>
<dbReference type="PROSITE" id="PS51257">
    <property type="entry name" value="PROKAR_LIPOPROTEIN"/>
    <property type="match status" value="1"/>
</dbReference>
<dbReference type="AlphaFoldDB" id="A0A1C6T6H7"/>
<keyword evidence="4" id="KW-1185">Reference proteome</keyword>
<dbReference type="SUPFAM" id="SSF109998">
    <property type="entry name" value="Triger factor/SurA peptide-binding domain-like"/>
    <property type="match status" value="1"/>
</dbReference>
<reference evidence="4" key="1">
    <citation type="submission" date="2016-06" db="EMBL/GenBank/DDBJ databases">
        <authorList>
            <person name="Varghese N."/>
            <person name="Submissions Spin"/>
        </authorList>
    </citation>
    <scope>NUCLEOTIDE SEQUENCE [LARGE SCALE GENOMIC DNA]</scope>
    <source>
        <strain evidence="4">DSM 43817</strain>
    </source>
</reference>
<keyword evidence="1" id="KW-0732">Signal</keyword>
<dbReference type="RefSeq" id="WP_176738555.1">
    <property type="nucleotide sequence ID" value="NZ_FMHW01000002.1"/>
</dbReference>
<evidence type="ECO:0000256" key="1">
    <source>
        <dbReference type="SAM" id="SignalP"/>
    </source>
</evidence>
<protein>
    <submittedName>
        <fullName evidence="3">PPIC-type PPIASE domain-containing protein</fullName>
    </submittedName>
</protein>
<sequence length="288" mass="31199">MKRLLLTVSFVALALLASGCGSTDQSVDPPPNVLATVADEPVTVEQVQALIPDSPLPAVLVAGGYSGPWPEALELAIRDELLGREAARRGISGSTRAQQIATLITQEQRDAAGLTAESIADEEAQAWYQEHRRVFGNVAQADVAWGEFSDAAQAKMALEQAIDTDQPTFQRMVREGGAKVSDTATIDDHGEGADPMISRAAFAVGAAGGVGLSADPANNRWWVVRVERISFKQLNWDATLAYKVKSAMATYRQEEHLRRLAQSLRKKWPVHVYETRLADIAATEEPPK</sequence>
<feature type="signal peptide" evidence="1">
    <location>
        <begin position="1"/>
        <end position="23"/>
    </location>
</feature>
<gene>
    <name evidence="3" type="ORF">GA0074692_4643</name>
</gene>
<evidence type="ECO:0000313" key="3">
    <source>
        <dbReference type="EMBL" id="SCL37368.1"/>
    </source>
</evidence>
<dbReference type="EMBL" id="FMHW01000002">
    <property type="protein sequence ID" value="SCL37368.1"/>
    <property type="molecule type" value="Genomic_DNA"/>
</dbReference>